<dbReference type="AlphaFoldDB" id="M2V5F2"/>
<sequence>MRLPGWAADLFSRLYAGLCKAWIGEGSGLILFASNPEGKKRFSLVCAKEPQKAY</sequence>
<name>M2V5F2_COCH5</name>
<dbReference type="Proteomes" id="UP000016936">
    <property type="component" value="Unassembled WGS sequence"/>
</dbReference>
<reference evidence="2" key="2">
    <citation type="journal article" date="2013" name="PLoS Genet.">
        <title>Comparative genome structure, secondary metabolite, and effector coding capacity across Cochliobolus pathogens.</title>
        <authorList>
            <person name="Condon B.J."/>
            <person name="Leng Y."/>
            <person name="Wu D."/>
            <person name="Bushley K.E."/>
            <person name="Ohm R.A."/>
            <person name="Otillar R."/>
            <person name="Martin J."/>
            <person name="Schackwitz W."/>
            <person name="Grimwood J."/>
            <person name="MohdZainudin N."/>
            <person name="Xue C."/>
            <person name="Wang R."/>
            <person name="Manning V.A."/>
            <person name="Dhillon B."/>
            <person name="Tu Z.J."/>
            <person name="Steffenson B.J."/>
            <person name="Salamov A."/>
            <person name="Sun H."/>
            <person name="Lowry S."/>
            <person name="LaButti K."/>
            <person name="Han J."/>
            <person name="Copeland A."/>
            <person name="Lindquist E."/>
            <person name="Barry K."/>
            <person name="Schmutz J."/>
            <person name="Baker S.E."/>
            <person name="Ciuffetti L.M."/>
            <person name="Grigoriev I.V."/>
            <person name="Zhong S."/>
            <person name="Turgeon B.G."/>
        </authorList>
    </citation>
    <scope>NUCLEOTIDE SEQUENCE [LARGE SCALE GENOMIC DNA]</scope>
    <source>
        <strain evidence="2">C5 / ATCC 48332 / race O</strain>
    </source>
</reference>
<protein>
    <submittedName>
        <fullName evidence="1">Uncharacterized protein</fullName>
    </submittedName>
</protein>
<proteinExistence type="predicted"/>
<keyword evidence="2" id="KW-1185">Reference proteome</keyword>
<evidence type="ECO:0000313" key="1">
    <source>
        <dbReference type="EMBL" id="EMD95218.1"/>
    </source>
</evidence>
<dbReference type="HOGENOM" id="CLU_3050174_0_0_1"/>
<reference evidence="1 2" key="1">
    <citation type="journal article" date="2012" name="PLoS Pathog.">
        <title>Diverse lifestyles and strategies of plant pathogenesis encoded in the genomes of eighteen Dothideomycetes fungi.</title>
        <authorList>
            <person name="Ohm R.A."/>
            <person name="Feau N."/>
            <person name="Henrissat B."/>
            <person name="Schoch C.L."/>
            <person name="Horwitz B.A."/>
            <person name="Barry K.W."/>
            <person name="Condon B.J."/>
            <person name="Copeland A.C."/>
            <person name="Dhillon B."/>
            <person name="Glaser F."/>
            <person name="Hesse C.N."/>
            <person name="Kosti I."/>
            <person name="LaButti K."/>
            <person name="Lindquist E.A."/>
            <person name="Lucas S."/>
            <person name="Salamov A.A."/>
            <person name="Bradshaw R.E."/>
            <person name="Ciuffetti L."/>
            <person name="Hamelin R.C."/>
            <person name="Kema G.H.J."/>
            <person name="Lawrence C."/>
            <person name="Scott J.A."/>
            <person name="Spatafora J.W."/>
            <person name="Turgeon B.G."/>
            <person name="de Wit P.J.G.M."/>
            <person name="Zhong S."/>
            <person name="Goodwin S.B."/>
            <person name="Grigoriev I.V."/>
        </authorList>
    </citation>
    <scope>NUCLEOTIDE SEQUENCE [LARGE SCALE GENOMIC DNA]</scope>
    <source>
        <strain evidence="2">C5 / ATCC 48332 / race O</strain>
    </source>
</reference>
<gene>
    <name evidence="1" type="ORF">COCHEDRAFT_1019994</name>
</gene>
<accession>M2V5F2</accession>
<dbReference type="EMBL" id="KB445571">
    <property type="protein sequence ID" value="EMD95218.1"/>
    <property type="molecule type" value="Genomic_DNA"/>
</dbReference>
<organism evidence="1 2">
    <name type="scientific">Cochliobolus heterostrophus (strain C5 / ATCC 48332 / race O)</name>
    <name type="common">Southern corn leaf blight fungus</name>
    <name type="synonym">Bipolaris maydis</name>
    <dbReference type="NCBI Taxonomy" id="701091"/>
    <lineage>
        <taxon>Eukaryota</taxon>
        <taxon>Fungi</taxon>
        <taxon>Dikarya</taxon>
        <taxon>Ascomycota</taxon>
        <taxon>Pezizomycotina</taxon>
        <taxon>Dothideomycetes</taxon>
        <taxon>Pleosporomycetidae</taxon>
        <taxon>Pleosporales</taxon>
        <taxon>Pleosporineae</taxon>
        <taxon>Pleosporaceae</taxon>
        <taxon>Bipolaris</taxon>
    </lineage>
</organism>
<evidence type="ECO:0000313" key="2">
    <source>
        <dbReference type="Proteomes" id="UP000016936"/>
    </source>
</evidence>